<dbReference type="AlphaFoldDB" id="A0A9E9P411"/>
<evidence type="ECO:0000313" key="3">
    <source>
        <dbReference type="Proteomes" id="UP001156215"/>
    </source>
</evidence>
<evidence type="ECO:0000259" key="1">
    <source>
        <dbReference type="PROSITE" id="PS51186"/>
    </source>
</evidence>
<dbReference type="InterPro" id="IPR050276">
    <property type="entry name" value="MshD_Acetyltransferase"/>
</dbReference>
<name>A0A9E9P411_9BURK</name>
<dbReference type="CDD" id="cd04301">
    <property type="entry name" value="NAT_SF"/>
    <property type="match status" value="1"/>
</dbReference>
<dbReference type="PANTHER" id="PTHR43617">
    <property type="entry name" value="L-AMINO ACID N-ACETYLTRANSFERASE"/>
    <property type="match status" value="1"/>
</dbReference>
<dbReference type="PROSITE" id="PS51186">
    <property type="entry name" value="GNAT"/>
    <property type="match status" value="1"/>
</dbReference>
<evidence type="ECO:0000313" key="2">
    <source>
        <dbReference type="EMBL" id="WAW09661.1"/>
    </source>
</evidence>
<gene>
    <name evidence="2" type="ORF">NB640_10575</name>
</gene>
<protein>
    <submittedName>
        <fullName evidence="2">N-acetyltransferase</fullName>
    </submittedName>
</protein>
<proteinExistence type="predicted"/>
<accession>A0A9E9P411</accession>
<keyword evidence="3" id="KW-1185">Reference proteome</keyword>
<dbReference type="SUPFAM" id="SSF55729">
    <property type="entry name" value="Acyl-CoA N-acyltransferases (Nat)"/>
    <property type="match status" value="1"/>
</dbReference>
<dbReference type="RefSeq" id="WP_269308665.1">
    <property type="nucleotide sequence ID" value="NZ_CP098242.1"/>
</dbReference>
<dbReference type="InterPro" id="IPR016181">
    <property type="entry name" value="Acyl_CoA_acyltransferase"/>
</dbReference>
<dbReference type="Pfam" id="PF13527">
    <property type="entry name" value="Acetyltransf_9"/>
    <property type="match status" value="1"/>
</dbReference>
<dbReference type="PANTHER" id="PTHR43617:SF2">
    <property type="entry name" value="UPF0039 PROTEIN SLL0451"/>
    <property type="match status" value="1"/>
</dbReference>
<dbReference type="GO" id="GO:0016747">
    <property type="term" value="F:acyltransferase activity, transferring groups other than amino-acyl groups"/>
    <property type="evidence" value="ECO:0007669"/>
    <property type="project" value="InterPro"/>
</dbReference>
<dbReference type="EMBL" id="CP098242">
    <property type="protein sequence ID" value="WAW09661.1"/>
    <property type="molecule type" value="Genomic_DNA"/>
</dbReference>
<sequence length="169" mass="18700">MRIRPEKPEEFPYLYDFVQTAFATAKVSDGTEPDFVNVLREGVNYIPDLALVAEADGKIIGHIMFTRTYLSVPGKRFEALLLAPVAVALEQRDRGIGSALIEEGMRRAKAMGFTSIFLVGDPDYYSRFGFHPVASYGIRHNSEIPDQYIMAKALVPGVLDGIDGTITII</sequence>
<reference evidence="2" key="1">
    <citation type="journal article" date="2022" name="Front. Microbiol.">
        <title>New perspectives on an old grouping: The genomic and phenotypic variability of Oxalobacter formigenes and the implications for calcium oxalate stone prevention.</title>
        <authorList>
            <person name="Chmiel J.A."/>
            <person name="Carr C."/>
            <person name="Stuivenberg G.A."/>
            <person name="Venema R."/>
            <person name="Chanyi R.M."/>
            <person name="Al K.F."/>
            <person name="Giguere D."/>
            <person name="Say H."/>
            <person name="Akouris P.P."/>
            <person name="Dominguez Romero S.A."/>
            <person name="Kwong A."/>
            <person name="Tai V."/>
            <person name="Koval S.F."/>
            <person name="Razvi H."/>
            <person name="Bjazevic J."/>
            <person name="Burton J.P."/>
        </authorList>
    </citation>
    <scope>NUCLEOTIDE SEQUENCE</scope>
    <source>
        <strain evidence="2">WoOx3</strain>
    </source>
</reference>
<dbReference type="Gene3D" id="3.40.630.30">
    <property type="match status" value="1"/>
</dbReference>
<dbReference type="KEGG" id="ovb:NB640_10575"/>
<organism evidence="2 3">
    <name type="scientific">Oxalobacter vibrioformis</name>
    <dbReference type="NCBI Taxonomy" id="933080"/>
    <lineage>
        <taxon>Bacteria</taxon>
        <taxon>Pseudomonadati</taxon>
        <taxon>Pseudomonadota</taxon>
        <taxon>Betaproteobacteria</taxon>
        <taxon>Burkholderiales</taxon>
        <taxon>Oxalobacteraceae</taxon>
        <taxon>Oxalobacter</taxon>
    </lineage>
</organism>
<dbReference type="Proteomes" id="UP001156215">
    <property type="component" value="Chromosome"/>
</dbReference>
<dbReference type="InterPro" id="IPR000182">
    <property type="entry name" value="GNAT_dom"/>
</dbReference>
<feature type="domain" description="N-acetyltransferase" evidence="1">
    <location>
        <begin position="1"/>
        <end position="155"/>
    </location>
</feature>